<evidence type="ECO:0000259" key="3">
    <source>
        <dbReference type="Pfam" id="PF01471"/>
    </source>
</evidence>
<comment type="caution">
    <text evidence="4">The sequence shown here is derived from an EMBL/GenBank/DDBJ whole genome shotgun (WGS) entry which is preliminary data.</text>
</comment>
<feature type="domain" description="Peptidoglycan binding-like" evidence="3">
    <location>
        <begin position="161"/>
        <end position="220"/>
    </location>
</feature>
<dbReference type="EMBL" id="JAIHOM010000011">
    <property type="protein sequence ID" value="MCW6035306.1"/>
    <property type="molecule type" value="Genomic_DNA"/>
</dbReference>
<dbReference type="Gene3D" id="2.30.30.40">
    <property type="entry name" value="SH3 Domains"/>
    <property type="match status" value="1"/>
</dbReference>
<reference evidence="4 5" key="1">
    <citation type="submission" date="2021-08" db="EMBL/GenBank/DDBJ databases">
        <title>Draft genome sequence of Spirulina subsalsa with high tolerance to salinity and hype-accumulation of phycocyanin.</title>
        <authorList>
            <person name="Pei H."/>
            <person name="Jiang L."/>
        </authorList>
    </citation>
    <scope>NUCLEOTIDE SEQUENCE [LARGE SCALE GENOMIC DNA]</scope>
    <source>
        <strain evidence="4 5">FACHB-351</strain>
    </source>
</reference>
<proteinExistence type="predicted"/>
<keyword evidence="5" id="KW-1185">Reference proteome</keyword>
<dbReference type="SUPFAM" id="SSF47090">
    <property type="entry name" value="PGBD-like"/>
    <property type="match status" value="1"/>
</dbReference>
<dbReference type="InterPro" id="IPR036366">
    <property type="entry name" value="PGBDSf"/>
</dbReference>
<feature type="compositionally biased region" description="Low complexity" evidence="1">
    <location>
        <begin position="230"/>
        <end position="240"/>
    </location>
</feature>
<keyword evidence="2" id="KW-0472">Membrane</keyword>
<organism evidence="4 5">
    <name type="scientific">Spirulina subsalsa FACHB-351</name>
    <dbReference type="NCBI Taxonomy" id="234711"/>
    <lineage>
        <taxon>Bacteria</taxon>
        <taxon>Bacillati</taxon>
        <taxon>Cyanobacteriota</taxon>
        <taxon>Cyanophyceae</taxon>
        <taxon>Spirulinales</taxon>
        <taxon>Spirulinaceae</taxon>
        <taxon>Spirulina</taxon>
    </lineage>
</organism>
<gene>
    <name evidence="4" type="ORF">K4A83_03325</name>
</gene>
<feature type="region of interest" description="Disordered" evidence="1">
    <location>
        <begin position="225"/>
        <end position="245"/>
    </location>
</feature>
<evidence type="ECO:0000313" key="5">
    <source>
        <dbReference type="Proteomes" id="UP001526426"/>
    </source>
</evidence>
<dbReference type="RefSeq" id="WP_265262982.1">
    <property type="nucleotide sequence ID" value="NZ_JAIHOM010000011.1"/>
</dbReference>
<sequence>MDAFAYSYASQMGSGSDESGSMSLEWLDFSPLDFSRSDWAFQGFTLRIWLYTVLMTLVLSVLLPPHISGATVRQVRTPHGGCLNIRRGPGMEFGTVTCLGNGQRVEVIAAQGTWLQLENGNWLFGPYTIGQEVTTGGASGNGNSGEEVGLGEQGFLTVGARGPLVETVQSRLVALGYNLGPTGADGVFGVQTEQAVLAFQRAQGLEYVDGKVGRETLTALGIGTGGTVVNNPSPSPHSNSGGETEARVFRDCEMANGEIIAPGSGAVVRAGPNYESQPVGASLPDGTKVRVEELVAGWYRLDGTSLNLWVPAVQVRRR</sequence>
<dbReference type="InterPro" id="IPR036365">
    <property type="entry name" value="PGBD-like_sf"/>
</dbReference>
<evidence type="ECO:0000256" key="1">
    <source>
        <dbReference type="SAM" id="MobiDB-lite"/>
    </source>
</evidence>
<feature type="transmembrane region" description="Helical" evidence="2">
    <location>
        <begin position="39"/>
        <end position="63"/>
    </location>
</feature>
<keyword evidence="2" id="KW-1133">Transmembrane helix</keyword>
<name>A0ABT3L1D4_9CYAN</name>
<dbReference type="Gene3D" id="1.10.101.10">
    <property type="entry name" value="PGBD-like superfamily/PGBD"/>
    <property type="match status" value="1"/>
</dbReference>
<evidence type="ECO:0000313" key="4">
    <source>
        <dbReference type="EMBL" id="MCW6035306.1"/>
    </source>
</evidence>
<dbReference type="Pfam" id="PF01471">
    <property type="entry name" value="PG_binding_1"/>
    <property type="match status" value="1"/>
</dbReference>
<accession>A0ABT3L1D4</accession>
<protein>
    <submittedName>
        <fullName evidence="4">Peptidoglycan-binding protein</fullName>
    </submittedName>
</protein>
<keyword evidence="2" id="KW-0812">Transmembrane</keyword>
<dbReference type="Proteomes" id="UP001526426">
    <property type="component" value="Unassembled WGS sequence"/>
</dbReference>
<dbReference type="InterPro" id="IPR002477">
    <property type="entry name" value="Peptidoglycan-bd-like"/>
</dbReference>
<evidence type="ECO:0000256" key="2">
    <source>
        <dbReference type="SAM" id="Phobius"/>
    </source>
</evidence>